<feature type="compositionally biased region" description="Polar residues" evidence="6">
    <location>
        <begin position="530"/>
        <end position="544"/>
    </location>
</feature>
<dbReference type="InterPro" id="IPR036864">
    <property type="entry name" value="Zn2-C6_fun-type_DNA-bd_sf"/>
</dbReference>
<keyword evidence="2" id="KW-0862">Zinc</keyword>
<dbReference type="GO" id="GO:0003677">
    <property type="term" value="F:DNA binding"/>
    <property type="evidence" value="ECO:0007669"/>
    <property type="project" value="InterPro"/>
</dbReference>
<evidence type="ECO:0000313" key="8">
    <source>
        <dbReference type="EMBL" id="PWN39189.1"/>
    </source>
</evidence>
<evidence type="ECO:0000313" key="9">
    <source>
        <dbReference type="Proteomes" id="UP000245783"/>
    </source>
</evidence>
<feature type="region of interest" description="Disordered" evidence="6">
    <location>
        <begin position="296"/>
        <end position="341"/>
    </location>
</feature>
<feature type="region of interest" description="Disordered" evidence="6">
    <location>
        <begin position="377"/>
        <end position="398"/>
    </location>
</feature>
<dbReference type="GO" id="GO:0008270">
    <property type="term" value="F:zinc ion binding"/>
    <property type="evidence" value="ECO:0007669"/>
    <property type="project" value="InterPro"/>
</dbReference>
<gene>
    <name evidence="8" type="ORF">IE81DRAFT_350397</name>
</gene>
<keyword evidence="3" id="KW-0805">Transcription regulation</keyword>
<dbReference type="PROSITE" id="PS50048">
    <property type="entry name" value="ZN2_CY6_FUNGAL_2"/>
    <property type="match status" value="1"/>
</dbReference>
<feature type="region of interest" description="Disordered" evidence="6">
    <location>
        <begin position="1"/>
        <end position="84"/>
    </location>
</feature>
<proteinExistence type="predicted"/>
<dbReference type="GO" id="GO:0006351">
    <property type="term" value="P:DNA-templated transcription"/>
    <property type="evidence" value="ECO:0007669"/>
    <property type="project" value="InterPro"/>
</dbReference>
<dbReference type="InterPro" id="IPR001138">
    <property type="entry name" value="Zn2Cys6_DnaBD"/>
</dbReference>
<feature type="compositionally biased region" description="Polar residues" evidence="6">
    <location>
        <begin position="638"/>
        <end position="660"/>
    </location>
</feature>
<dbReference type="GeneID" id="37038402"/>
<evidence type="ECO:0000256" key="5">
    <source>
        <dbReference type="ARBA" id="ARBA00023242"/>
    </source>
</evidence>
<dbReference type="CDD" id="cd00067">
    <property type="entry name" value="GAL4"/>
    <property type="match status" value="1"/>
</dbReference>
<dbReference type="Gene3D" id="4.10.240.10">
    <property type="entry name" value="Zn(2)-C6 fungal-type DNA-binding domain"/>
    <property type="match status" value="1"/>
</dbReference>
<dbReference type="EMBL" id="KZ819487">
    <property type="protein sequence ID" value="PWN39189.1"/>
    <property type="molecule type" value="Genomic_DNA"/>
</dbReference>
<dbReference type="STRING" id="1522189.A0A316VNH8"/>
<dbReference type="PANTHER" id="PTHR47660">
    <property type="entry name" value="TRANSCRIPTION FACTOR WITH C2H2 AND ZN(2)-CYS(6) DNA BINDING DOMAIN (EUROFUNG)-RELATED-RELATED"/>
    <property type="match status" value="1"/>
</dbReference>
<feature type="compositionally biased region" description="Polar residues" evidence="6">
    <location>
        <begin position="619"/>
        <end position="629"/>
    </location>
</feature>
<feature type="compositionally biased region" description="Low complexity" evidence="6">
    <location>
        <begin position="452"/>
        <end position="461"/>
    </location>
</feature>
<dbReference type="RefSeq" id="XP_025366349.1">
    <property type="nucleotide sequence ID" value="XM_025516532.1"/>
</dbReference>
<evidence type="ECO:0000256" key="4">
    <source>
        <dbReference type="ARBA" id="ARBA00023163"/>
    </source>
</evidence>
<feature type="domain" description="Zn(2)-C6 fungal-type" evidence="7">
    <location>
        <begin position="172"/>
        <end position="202"/>
    </location>
</feature>
<feature type="compositionally biased region" description="Polar residues" evidence="6">
    <location>
        <begin position="432"/>
        <end position="446"/>
    </location>
</feature>
<dbReference type="SUPFAM" id="SSF57701">
    <property type="entry name" value="Zn2/Cys6 DNA-binding domain"/>
    <property type="match status" value="1"/>
</dbReference>
<reference evidence="8 9" key="1">
    <citation type="journal article" date="2018" name="Mol. Biol. Evol.">
        <title>Broad Genomic Sampling Reveals a Smut Pathogenic Ancestry of the Fungal Clade Ustilaginomycotina.</title>
        <authorList>
            <person name="Kijpornyongpan T."/>
            <person name="Mondo S.J."/>
            <person name="Barry K."/>
            <person name="Sandor L."/>
            <person name="Lee J."/>
            <person name="Lipzen A."/>
            <person name="Pangilinan J."/>
            <person name="LaButti K."/>
            <person name="Hainaut M."/>
            <person name="Henrissat B."/>
            <person name="Grigoriev I.V."/>
            <person name="Spatafora J.W."/>
            <person name="Aime M.C."/>
        </authorList>
    </citation>
    <scope>NUCLEOTIDE SEQUENCE [LARGE SCALE GENOMIC DNA]</scope>
    <source>
        <strain evidence="8 9">MCA 4658</strain>
    </source>
</reference>
<feature type="compositionally biased region" description="Low complexity" evidence="6">
    <location>
        <begin position="70"/>
        <end position="84"/>
    </location>
</feature>
<feature type="compositionally biased region" description="Polar residues" evidence="6">
    <location>
        <begin position="552"/>
        <end position="565"/>
    </location>
</feature>
<dbReference type="SMART" id="SM00066">
    <property type="entry name" value="GAL4"/>
    <property type="match status" value="1"/>
</dbReference>
<feature type="compositionally biased region" description="Low complexity" evidence="6">
    <location>
        <begin position="308"/>
        <end position="326"/>
    </location>
</feature>
<protein>
    <recommendedName>
        <fullName evidence="7">Zn(2)-C6 fungal-type domain-containing protein</fullName>
    </recommendedName>
</protein>
<dbReference type="Proteomes" id="UP000245783">
    <property type="component" value="Unassembled WGS sequence"/>
</dbReference>
<dbReference type="AlphaFoldDB" id="A0A316VNH8"/>
<feature type="region of interest" description="Disordered" evidence="6">
    <location>
        <begin position="236"/>
        <end position="261"/>
    </location>
</feature>
<evidence type="ECO:0000256" key="1">
    <source>
        <dbReference type="ARBA" id="ARBA00022723"/>
    </source>
</evidence>
<feature type="region of interest" description="Disordered" evidence="6">
    <location>
        <begin position="520"/>
        <end position="565"/>
    </location>
</feature>
<dbReference type="PROSITE" id="PS00463">
    <property type="entry name" value="ZN2_CY6_FUNGAL_1"/>
    <property type="match status" value="1"/>
</dbReference>
<name>A0A316VNH8_9BASI</name>
<dbReference type="Pfam" id="PF00172">
    <property type="entry name" value="Zn_clus"/>
    <property type="match status" value="1"/>
</dbReference>
<evidence type="ECO:0000256" key="6">
    <source>
        <dbReference type="SAM" id="MobiDB-lite"/>
    </source>
</evidence>
<keyword evidence="4" id="KW-0804">Transcription</keyword>
<keyword evidence="1" id="KW-0479">Metal-binding</keyword>
<evidence type="ECO:0000256" key="3">
    <source>
        <dbReference type="ARBA" id="ARBA00023015"/>
    </source>
</evidence>
<feature type="region of interest" description="Disordered" evidence="6">
    <location>
        <begin position="612"/>
        <end position="667"/>
    </location>
</feature>
<feature type="compositionally biased region" description="Polar residues" evidence="6">
    <location>
        <begin position="377"/>
        <end position="392"/>
    </location>
</feature>
<accession>A0A316VNH8</accession>
<dbReference type="OrthoDB" id="1405595at2759"/>
<dbReference type="InParanoid" id="A0A316VNH8"/>
<organism evidence="8 9">
    <name type="scientific">Ceraceosorus guamensis</name>
    <dbReference type="NCBI Taxonomy" id="1522189"/>
    <lineage>
        <taxon>Eukaryota</taxon>
        <taxon>Fungi</taxon>
        <taxon>Dikarya</taxon>
        <taxon>Basidiomycota</taxon>
        <taxon>Ustilaginomycotina</taxon>
        <taxon>Exobasidiomycetes</taxon>
        <taxon>Ceraceosorales</taxon>
        <taxon>Ceraceosoraceae</taxon>
        <taxon>Ceraceosorus</taxon>
    </lineage>
</organism>
<dbReference type="PANTHER" id="PTHR47660:SF3">
    <property type="entry name" value="FINGER DOMAIN PROTEIN, PUTATIVE (AFU_ORTHOLOGUE AFUA_4G03310)-RELATED"/>
    <property type="match status" value="1"/>
</dbReference>
<sequence>MPPAPSLEMLDAGAAISSTQSNSSSGARKPRSRVSASTGTGTGTGTLAGPSKSKFRDKPMSQIIAPSPVTSLSAPGTSASASAYTATASIGSSANAPVDMARGSQATSMSSTGLASTSTADADAGAASETSELRKFRCPFCPKSWARQDLRDRHRRRCARRALAPSESRRRACNACAVSKVHCDEQRPSCGRCAARGEQCEWPLAVVMRTLREQQERASARAQGLPLDVNERKASQGAYFAGPSGASPSDRERRKVRPRMTEGALPAACLLPLRAGTSDLVGTDWQVPTGLPGASSCASSFCEDARSHSGSASGGDSEASTSVASSSGGGGGGLGDSATHPHAQLLPQASAANAQLDDAFNAFNSVWMAMQFEGQNLNTSPHNEQSNTSPSVGLSRFTPIHGNPHFAFSEPDVRISDAIPMSPAPQSLVLLQPSSRSPRSNHLTSHPTPPDQSRQQQQQRQPDALQIAPGVSTVPTPPHLHEQSQSAFGLRGDVAQGLDQFFSSMASSVPSASAPYPHAMTMAPAMNPSPRLSQNAAHQVSAGRTNPAEPLSETSSSASRQTWQTPRALAIPRTLSTAGITLSLIRSLAANFITSLVCTLPPFIHPKLYKPDPSEADSHASSPGSTLPSGNFRRHASQARSQSFSPMATSSNRSTSSGTAKSDAREEQVPYLPPPLFCARKVATLCLGAKTKAEANFAFDVLDLARTRLFDSDPNRVMDLERLAKTQALLVFQILTQLWGGQKHRSIACARQRDLIEAAAGLVESGVCNAPSEPNNWSEWLVAESKRRTVFAFVLLDVLIAVSNSTTPLTCTRILDVPLPSPSPLWSAPNESTWHAACVPTIPHPNFNEVSKILDTEEKVKSPSAFERQSSASFVNIDGPMAPTGKSILDGSASPPCATSLDAFGTHVMLTITSFDFRDQISVAA</sequence>
<evidence type="ECO:0000259" key="7">
    <source>
        <dbReference type="PROSITE" id="PS50048"/>
    </source>
</evidence>
<keyword evidence="5" id="KW-0539">Nucleus</keyword>
<dbReference type="GO" id="GO:0000981">
    <property type="term" value="F:DNA-binding transcription factor activity, RNA polymerase II-specific"/>
    <property type="evidence" value="ECO:0007669"/>
    <property type="project" value="InterPro"/>
</dbReference>
<evidence type="ECO:0000256" key="2">
    <source>
        <dbReference type="ARBA" id="ARBA00022833"/>
    </source>
</evidence>
<keyword evidence="9" id="KW-1185">Reference proteome</keyword>
<feature type="region of interest" description="Disordered" evidence="6">
    <location>
        <begin position="432"/>
        <end position="463"/>
    </location>
</feature>